<dbReference type="PROSITE" id="PS51257">
    <property type="entry name" value="PROKAR_LIPOPROTEIN"/>
    <property type="match status" value="1"/>
</dbReference>
<evidence type="ECO:0000259" key="2">
    <source>
        <dbReference type="Pfam" id="PF00144"/>
    </source>
</evidence>
<dbReference type="InterPro" id="IPR050789">
    <property type="entry name" value="Diverse_Enzym_Activities"/>
</dbReference>
<accession>A0A179DD89</accession>
<dbReference type="GO" id="GO:0016787">
    <property type="term" value="F:hydrolase activity"/>
    <property type="evidence" value="ECO:0007669"/>
    <property type="project" value="UniProtKB-KW"/>
</dbReference>
<evidence type="ECO:0000256" key="1">
    <source>
        <dbReference type="SAM" id="SignalP"/>
    </source>
</evidence>
<keyword evidence="3" id="KW-0378">Hydrolase</keyword>
<keyword evidence="4" id="KW-1185">Reference proteome</keyword>
<dbReference type="InterPro" id="IPR001466">
    <property type="entry name" value="Beta-lactam-related"/>
</dbReference>
<evidence type="ECO:0000313" key="3">
    <source>
        <dbReference type="EMBL" id="OAQ38928.1"/>
    </source>
</evidence>
<name>A0A179DD89_9SPHI</name>
<dbReference type="PANTHER" id="PTHR43283">
    <property type="entry name" value="BETA-LACTAMASE-RELATED"/>
    <property type="match status" value="1"/>
</dbReference>
<dbReference type="PANTHER" id="PTHR43283:SF3">
    <property type="entry name" value="BETA-LACTAMASE FAMILY PROTEIN (AFU_ORTHOLOGUE AFUA_5G07500)"/>
    <property type="match status" value="1"/>
</dbReference>
<organism evidence="3 4">
    <name type="scientific">Pedobacter psychrophilus</name>
    <dbReference type="NCBI Taxonomy" id="1826909"/>
    <lineage>
        <taxon>Bacteria</taxon>
        <taxon>Pseudomonadati</taxon>
        <taxon>Bacteroidota</taxon>
        <taxon>Sphingobacteriia</taxon>
        <taxon>Sphingobacteriales</taxon>
        <taxon>Sphingobacteriaceae</taxon>
        <taxon>Pedobacter</taxon>
    </lineage>
</organism>
<feature type="domain" description="Beta-lactamase-related" evidence="2">
    <location>
        <begin position="53"/>
        <end position="413"/>
    </location>
</feature>
<proteinExistence type="predicted"/>
<evidence type="ECO:0000313" key="4">
    <source>
        <dbReference type="Proteomes" id="UP000078459"/>
    </source>
</evidence>
<dbReference type="RefSeq" id="WP_068823080.1">
    <property type="nucleotide sequence ID" value="NZ_LWHJ01000029.1"/>
</dbReference>
<dbReference type="AlphaFoldDB" id="A0A179DD89"/>
<dbReference type="Proteomes" id="UP000078459">
    <property type="component" value="Unassembled WGS sequence"/>
</dbReference>
<feature type="signal peptide" evidence="1">
    <location>
        <begin position="1"/>
        <end position="22"/>
    </location>
</feature>
<keyword evidence="1" id="KW-0732">Signal</keyword>
<dbReference type="OrthoDB" id="2247630at2"/>
<dbReference type="Gene3D" id="3.40.710.10">
    <property type="entry name" value="DD-peptidase/beta-lactamase superfamily"/>
    <property type="match status" value="1"/>
</dbReference>
<gene>
    <name evidence="3" type="ORF">A5893_12890</name>
</gene>
<feature type="chain" id="PRO_5008100377" evidence="1">
    <location>
        <begin position="23"/>
        <end position="433"/>
    </location>
</feature>
<dbReference type="InterPro" id="IPR012338">
    <property type="entry name" value="Beta-lactam/transpept-like"/>
</dbReference>
<reference evidence="3 4" key="2">
    <citation type="submission" date="2016-06" db="EMBL/GenBank/DDBJ databases">
        <title>Pedobacter psychrophilus sp. nov., isolated from Antarctic fragmentary rock.</title>
        <authorList>
            <person name="Svec P."/>
        </authorList>
    </citation>
    <scope>NUCLEOTIDE SEQUENCE [LARGE SCALE GENOMIC DNA]</scope>
    <source>
        <strain evidence="3 4">CCM 8644</strain>
    </source>
</reference>
<protein>
    <submittedName>
        <fullName evidence="3">Serine hydrolase</fullName>
    </submittedName>
</protein>
<reference evidence="3 4" key="1">
    <citation type="submission" date="2016-04" db="EMBL/GenBank/DDBJ databases">
        <authorList>
            <person name="Evans L.H."/>
            <person name="Alamgir A."/>
            <person name="Owens N."/>
            <person name="Weber N.D."/>
            <person name="Virtaneva K."/>
            <person name="Barbian K."/>
            <person name="Babar A."/>
            <person name="Rosenke K."/>
        </authorList>
    </citation>
    <scope>NUCLEOTIDE SEQUENCE [LARGE SCALE GENOMIC DNA]</scope>
    <source>
        <strain evidence="3 4">CCM 8644</strain>
    </source>
</reference>
<sequence>MKVQNKLNQVLTLVLLSVITLSACSEKTNNGLVAAPNLKKLSIEEKNLDRIDSLLASGLVNNWMAGATALVAVNGKVIYDKGFGFRDRESKALMRPIEEFRIASMTKPIVTAAAMKLVEEGKLKLSDPVSKYIPEFANMKVLASFNAKDTTYTTVDANSPITIKNLMTHTSGIGYSFIDPRLGLIYKQKGIPDLAVADNITIKDKMPKLGTSPLGVQPNSMFYYGLSIDVLGQVIQTISGKNLDEYVNETILKPLGMTDTYFFIPAEKANRLSVLYSEEKNGRLERLPNISNGYNVNYPITGARTYFSGGSGLSSTVEDYAKFLQMILNGGSFGGKQILSAEMVKEMTTNQIGNLNVNGKNKFGLGFEIATEAGLKNGAKVGKLSWGGIFNTTFWIDPQRKSIAILMTQVYPSIHQKQLYSQFEQLVNDSLDR</sequence>
<dbReference type="SUPFAM" id="SSF56601">
    <property type="entry name" value="beta-lactamase/transpeptidase-like"/>
    <property type="match status" value="1"/>
</dbReference>
<dbReference type="STRING" id="1826909.A5893_12890"/>
<comment type="caution">
    <text evidence="3">The sequence shown here is derived from an EMBL/GenBank/DDBJ whole genome shotgun (WGS) entry which is preliminary data.</text>
</comment>
<dbReference type="Pfam" id="PF00144">
    <property type="entry name" value="Beta-lactamase"/>
    <property type="match status" value="1"/>
</dbReference>
<dbReference type="EMBL" id="LWHJ01000029">
    <property type="protein sequence ID" value="OAQ38928.1"/>
    <property type="molecule type" value="Genomic_DNA"/>
</dbReference>